<accession>A0A1D2ACG9</accession>
<dbReference type="PANTHER" id="PTHR15327">
    <property type="entry name" value="MICROFIBRIL-ASSOCIATED PROTEIN"/>
    <property type="match status" value="1"/>
</dbReference>
<proteinExistence type="predicted"/>
<keyword evidence="1" id="KW-0175">Coiled coil</keyword>
<name>A0A1D2ACG9_AUXPR</name>
<feature type="region of interest" description="Disordered" evidence="2">
    <location>
        <begin position="1"/>
        <end position="66"/>
    </location>
</feature>
<feature type="region of interest" description="Disordered" evidence="2">
    <location>
        <begin position="282"/>
        <end position="314"/>
    </location>
</feature>
<feature type="compositionally biased region" description="Basic and acidic residues" evidence="2">
    <location>
        <begin position="282"/>
        <end position="306"/>
    </location>
</feature>
<evidence type="ECO:0000256" key="2">
    <source>
        <dbReference type="SAM" id="MobiDB-lite"/>
    </source>
</evidence>
<reference evidence="4" key="1">
    <citation type="submission" date="2015-08" db="EMBL/GenBank/DDBJ databases">
        <authorList>
            <person name="Babu N.S."/>
            <person name="Beckwith C.J."/>
            <person name="Beseler K.G."/>
            <person name="Brison A."/>
            <person name="Carone J.V."/>
            <person name="Caskin T.P."/>
            <person name="Diamond M."/>
            <person name="Durham M.E."/>
            <person name="Foxe J.M."/>
            <person name="Go M."/>
            <person name="Henderson B.A."/>
            <person name="Jones I.B."/>
            <person name="McGettigan J.A."/>
            <person name="Micheletti S.J."/>
            <person name="Nasrallah M.E."/>
            <person name="Ortiz D."/>
            <person name="Piller C.R."/>
            <person name="Privatt S.R."/>
            <person name="Schneider S.L."/>
            <person name="Sharp S."/>
            <person name="Smith T.C."/>
            <person name="Stanton J.D."/>
            <person name="Ullery H.E."/>
            <person name="Wilson R.J."/>
            <person name="Serrano M.G."/>
            <person name="Buck G."/>
            <person name="Lee V."/>
            <person name="Wang Y."/>
            <person name="Carvalho R."/>
            <person name="Voegtly L."/>
            <person name="Shi R."/>
            <person name="Duckworth R."/>
            <person name="Johnson A."/>
            <person name="Loviza R."/>
            <person name="Walstead R."/>
            <person name="Shah Z."/>
            <person name="Kiflezghi M."/>
            <person name="Wade K."/>
            <person name="Ball S.L."/>
            <person name="Bradley K.W."/>
            <person name="Asai D.J."/>
            <person name="Bowman C.A."/>
            <person name="Russell D.A."/>
            <person name="Pope W.H."/>
            <person name="Jacobs-Sera D."/>
            <person name="Hendrix R.W."/>
            <person name="Hatfull G.F."/>
        </authorList>
    </citation>
    <scope>NUCLEOTIDE SEQUENCE</scope>
</reference>
<feature type="region of interest" description="Disordered" evidence="2">
    <location>
        <begin position="84"/>
        <end position="183"/>
    </location>
</feature>
<feature type="compositionally biased region" description="Basic and acidic residues" evidence="2">
    <location>
        <begin position="131"/>
        <end position="146"/>
    </location>
</feature>
<dbReference type="EMBL" id="GDKF01001706">
    <property type="protein sequence ID" value="JAT76916.1"/>
    <property type="molecule type" value="Transcribed_RNA"/>
</dbReference>
<feature type="coiled-coil region" evidence="1">
    <location>
        <begin position="199"/>
        <end position="226"/>
    </location>
</feature>
<evidence type="ECO:0000259" key="3">
    <source>
        <dbReference type="Pfam" id="PF06991"/>
    </source>
</evidence>
<gene>
    <name evidence="4" type="ORF">g.35007</name>
</gene>
<feature type="compositionally biased region" description="Acidic residues" evidence="2">
    <location>
        <begin position="118"/>
        <end position="130"/>
    </location>
</feature>
<dbReference type="Pfam" id="PF06991">
    <property type="entry name" value="MFAP1"/>
    <property type="match status" value="1"/>
</dbReference>
<organism evidence="4">
    <name type="scientific">Auxenochlorella protothecoides</name>
    <name type="common">Green microalga</name>
    <name type="synonym">Chlorella protothecoides</name>
    <dbReference type="NCBI Taxonomy" id="3075"/>
    <lineage>
        <taxon>Eukaryota</taxon>
        <taxon>Viridiplantae</taxon>
        <taxon>Chlorophyta</taxon>
        <taxon>core chlorophytes</taxon>
        <taxon>Trebouxiophyceae</taxon>
        <taxon>Chlorellales</taxon>
        <taxon>Chlorellaceae</taxon>
        <taxon>Auxenochlorella</taxon>
    </lineage>
</organism>
<dbReference type="InterPro" id="IPR033194">
    <property type="entry name" value="MFAP1"/>
</dbReference>
<feature type="compositionally biased region" description="Acidic residues" evidence="2">
    <location>
        <begin position="154"/>
        <end position="177"/>
    </location>
</feature>
<dbReference type="InterPro" id="IPR009730">
    <property type="entry name" value="MFAP1_C"/>
</dbReference>
<feature type="compositionally biased region" description="Basic and acidic residues" evidence="2">
    <location>
        <begin position="238"/>
        <end position="251"/>
    </location>
</feature>
<feature type="region of interest" description="Disordered" evidence="2">
    <location>
        <begin position="238"/>
        <end position="261"/>
    </location>
</feature>
<sequence>MSGALAARGASEEGNRGRVEATKVRRYWPGKRPDWVGNEEEEDLAVPSTAPAAEDEPTSVQRTDIAAPVVVLKEDPRLRRLQQQQAELAVSEPGRHRDITEPQVVRRRREAETSGRDEDGEAPSSEDEDALERRRAAVRERLKQEEAAAVAQEVEQESEESEEESSEYETESSEEESLAPRLLLKPVFVPKADRETIMERELLARQEEARLAAEQARAEIRKVETKEILAHRLEVEAAEEASAKEGPRGMDDVVTDDDADDDEEAYEAWRLRELRRIGMAREAREREEREAAEKERWRNMSEEERRRHLALNPREVAPKPKKKWGFLQKYWHKGAFFQEEGDAQVEDGPMLGALASRDFSAPTGQDKFDRSTLPKVMQVKNFGRRGQTKWTHLADQDTTDWGTPWVQNDSLRNKYNQKMAASEQVFTKPKSTRT</sequence>
<feature type="domain" description="Micro-fibrillar-associated protein 1 C-terminal" evidence="3">
    <location>
        <begin position="173"/>
        <end position="398"/>
    </location>
</feature>
<feature type="compositionally biased region" description="Basic and acidic residues" evidence="2">
    <location>
        <begin position="10"/>
        <end position="23"/>
    </location>
</feature>
<dbReference type="AlphaFoldDB" id="A0A1D2ACG9"/>
<evidence type="ECO:0000256" key="1">
    <source>
        <dbReference type="SAM" id="Coils"/>
    </source>
</evidence>
<evidence type="ECO:0000313" key="4">
    <source>
        <dbReference type="EMBL" id="JAT76916.1"/>
    </source>
</evidence>
<protein>
    <recommendedName>
        <fullName evidence="3">Micro-fibrillar-associated protein 1 C-terminal domain-containing protein</fullName>
    </recommendedName>
</protein>